<feature type="coiled-coil region" evidence="5">
    <location>
        <begin position="50"/>
        <end position="84"/>
    </location>
</feature>
<evidence type="ECO:0000256" key="2">
    <source>
        <dbReference type="ARBA" id="ARBA00010901"/>
    </source>
</evidence>
<evidence type="ECO:0000313" key="7">
    <source>
        <dbReference type="EMBL" id="KIK93817.1"/>
    </source>
</evidence>
<reference evidence="8" key="2">
    <citation type="submission" date="2015-01" db="EMBL/GenBank/DDBJ databases">
        <title>Evolutionary Origins and Diversification of the Mycorrhizal Mutualists.</title>
        <authorList>
            <consortium name="DOE Joint Genome Institute"/>
            <consortium name="Mycorrhizal Genomics Consortium"/>
            <person name="Kohler A."/>
            <person name="Kuo A."/>
            <person name="Nagy L.G."/>
            <person name="Floudas D."/>
            <person name="Copeland A."/>
            <person name="Barry K.W."/>
            <person name="Cichocki N."/>
            <person name="Veneault-Fourrey C."/>
            <person name="LaButti K."/>
            <person name="Lindquist E.A."/>
            <person name="Lipzen A."/>
            <person name="Lundell T."/>
            <person name="Morin E."/>
            <person name="Murat C."/>
            <person name="Riley R."/>
            <person name="Ohm R."/>
            <person name="Sun H."/>
            <person name="Tunlid A."/>
            <person name="Henrissat B."/>
            <person name="Grigoriev I.V."/>
            <person name="Hibbett D.S."/>
            <person name="Martin F."/>
        </authorList>
    </citation>
    <scope>NUCLEOTIDE SEQUENCE [LARGE SCALE GENOMIC DNA]</scope>
    <source>
        <strain evidence="8">Ve08.2h10</strain>
    </source>
</reference>
<organism evidence="7 8">
    <name type="scientific">Paxillus rubicundulus Ve08.2h10</name>
    <dbReference type="NCBI Taxonomy" id="930991"/>
    <lineage>
        <taxon>Eukaryota</taxon>
        <taxon>Fungi</taxon>
        <taxon>Dikarya</taxon>
        <taxon>Basidiomycota</taxon>
        <taxon>Agaricomycotina</taxon>
        <taxon>Agaricomycetes</taxon>
        <taxon>Agaricomycetidae</taxon>
        <taxon>Boletales</taxon>
        <taxon>Paxilineae</taxon>
        <taxon>Paxillaceae</taxon>
        <taxon>Paxillus</taxon>
    </lineage>
</organism>
<keyword evidence="3" id="KW-0496">Mitochondrion</keyword>
<evidence type="ECO:0000256" key="6">
    <source>
        <dbReference type="SAM" id="MobiDB-lite"/>
    </source>
</evidence>
<evidence type="ECO:0000256" key="3">
    <source>
        <dbReference type="ARBA" id="ARBA00023128"/>
    </source>
</evidence>
<dbReference type="Pfam" id="PF04568">
    <property type="entry name" value="IATP"/>
    <property type="match status" value="1"/>
</dbReference>
<dbReference type="HOGENOM" id="CLU_145563_3_0_1"/>
<comment type="similarity">
    <text evidence="2 4">Belongs to the ATPase inhibitor family.</text>
</comment>
<accession>A0A0D0D9R2</accession>
<name>A0A0D0D9R2_9AGAM</name>
<dbReference type="InterPro" id="IPR007648">
    <property type="entry name" value="ATPase_inhibitor_mt"/>
</dbReference>
<sequence>MLTLATRRATSTLAGRAALLRAYTTGGAGSVAQSKEFGRKEKAHEDEYARRHEVELLRKLKAEIEAKKKELAELESKVKDSQSK</sequence>
<dbReference type="SUPFAM" id="SSF64602">
    <property type="entry name" value="F1 ATPase inhibitor, IF1, C-terminal domain"/>
    <property type="match status" value="1"/>
</dbReference>
<evidence type="ECO:0000313" key="8">
    <source>
        <dbReference type="Proteomes" id="UP000054538"/>
    </source>
</evidence>
<protein>
    <recommendedName>
        <fullName evidence="4">ATPase inhibitor, mitochondrial</fullName>
    </recommendedName>
</protein>
<evidence type="ECO:0000256" key="4">
    <source>
        <dbReference type="RuleBase" id="RU368087"/>
    </source>
</evidence>
<keyword evidence="5" id="KW-0175">Coiled coil</keyword>
<dbReference type="InParanoid" id="A0A0D0D9R2"/>
<dbReference type="AlphaFoldDB" id="A0A0D0D9R2"/>
<proteinExistence type="inferred from homology"/>
<evidence type="ECO:0000256" key="1">
    <source>
        <dbReference type="ARBA" id="ARBA00004173"/>
    </source>
</evidence>
<evidence type="ECO:0000256" key="5">
    <source>
        <dbReference type="SAM" id="Coils"/>
    </source>
</evidence>
<keyword evidence="8" id="KW-1185">Reference proteome</keyword>
<comment type="subcellular location">
    <subcellularLocation>
        <location evidence="1">Mitochondrion</location>
    </subcellularLocation>
</comment>
<dbReference type="STRING" id="930991.A0A0D0D9R2"/>
<dbReference type="Proteomes" id="UP000054538">
    <property type="component" value="Unassembled WGS sequence"/>
</dbReference>
<feature type="region of interest" description="Disordered" evidence="6">
    <location>
        <begin position="28"/>
        <end position="48"/>
    </location>
</feature>
<dbReference type="GO" id="GO:0042030">
    <property type="term" value="F:ATPase inhibitor activity"/>
    <property type="evidence" value="ECO:0007669"/>
    <property type="project" value="InterPro"/>
</dbReference>
<dbReference type="EMBL" id="KN825152">
    <property type="protein sequence ID" value="KIK93817.1"/>
    <property type="molecule type" value="Genomic_DNA"/>
</dbReference>
<reference evidence="7 8" key="1">
    <citation type="submission" date="2014-04" db="EMBL/GenBank/DDBJ databases">
        <authorList>
            <consortium name="DOE Joint Genome Institute"/>
            <person name="Kuo A."/>
            <person name="Kohler A."/>
            <person name="Jargeat P."/>
            <person name="Nagy L.G."/>
            <person name="Floudas D."/>
            <person name="Copeland A."/>
            <person name="Barry K.W."/>
            <person name="Cichocki N."/>
            <person name="Veneault-Fourrey C."/>
            <person name="LaButti K."/>
            <person name="Lindquist E.A."/>
            <person name="Lipzen A."/>
            <person name="Lundell T."/>
            <person name="Morin E."/>
            <person name="Murat C."/>
            <person name="Sun H."/>
            <person name="Tunlid A."/>
            <person name="Henrissat B."/>
            <person name="Grigoriev I.V."/>
            <person name="Hibbett D.S."/>
            <person name="Martin F."/>
            <person name="Nordberg H.P."/>
            <person name="Cantor M.N."/>
            <person name="Hua S.X."/>
        </authorList>
    </citation>
    <scope>NUCLEOTIDE SEQUENCE [LARGE SCALE GENOMIC DNA]</scope>
    <source>
        <strain evidence="7 8">Ve08.2h10</strain>
    </source>
</reference>
<comment type="function">
    <text evidence="4">Inhibits the enzyme activity of ATPase.</text>
</comment>
<gene>
    <name evidence="7" type="ORF">PAXRUDRAFT_828594</name>
</gene>
<feature type="compositionally biased region" description="Basic and acidic residues" evidence="6">
    <location>
        <begin position="36"/>
        <end position="48"/>
    </location>
</feature>
<dbReference type="Gene3D" id="1.20.5.500">
    <property type="entry name" value="Single helix bin"/>
    <property type="match status" value="1"/>
</dbReference>
<dbReference type="GO" id="GO:0005739">
    <property type="term" value="C:mitochondrion"/>
    <property type="evidence" value="ECO:0007669"/>
    <property type="project" value="UniProtKB-SubCell"/>
</dbReference>